<evidence type="ECO:0000256" key="6">
    <source>
        <dbReference type="SAM" id="Phobius"/>
    </source>
</evidence>
<dbReference type="Pfam" id="PF13385">
    <property type="entry name" value="Laminin_G_3"/>
    <property type="match status" value="1"/>
</dbReference>
<dbReference type="Proteomes" id="UP000176287">
    <property type="component" value="Unassembled WGS sequence"/>
</dbReference>
<accession>A0A1G2CKL2</accession>
<evidence type="ECO:0008006" key="9">
    <source>
        <dbReference type="Google" id="ProtNLM"/>
    </source>
</evidence>
<evidence type="ECO:0000256" key="5">
    <source>
        <dbReference type="ARBA" id="ARBA00023136"/>
    </source>
</evidence>
<evidence type="ECO:0000313" key="8">
    <source>
        <dbReference type="Proteomes" id="UP000176287"/>
    </source>
</evidence>
<evidence type="ECO:0000256" key="1">
    <source>
        <dbReference type="ARBA" id="ARBA00004167"/>
    </source>
</evidence>
<dbReference type="NCBIfam" id="TIGR02532">
    <property type="entry name" value="IV_pilin_GFxxxE"/>
    <property type="match status" value="1"/>
</dbReference>
<protein>
    <recommendedName>
        <fullName evidence="9">LamG-like jellyroll fold domain-containing protein</fullName>
    </recommendedName>
</protein>
<dbReference type="SUPFAM" id="SSF49899">
    <property type="entry name" value="Concanavalin A-like lectins/glucanases"/>
    <property type="match status" value="1"/>
</dbReference>
<evidence type="ECO:0000313" key="7">
    <source>
        <dbReference type="EMBL" id="OGZ01270.1"/>
    </source>
</evidence>
<evidence type="ECO:0000256" key="4">
    <source>
        <dbReference type="ARBA" id="ARBA00022989"/>
    </source>
</evidence>
<keyword evidence="5 6" id="KW-0472">Membrane</keyword>
<keyword evidence="3 6" id="KW-0812">Transmembrane</keyword>
<keyword evidence="2" id="KW-0488">Methylation</keyword>
<dbReference type="InterPro" id="IPR013320">
    <property type="entry name" value="ConA-like_dom_sf"/>
</dbReference>
<dbReference type="STRING" id="1798649.A3B13_03195"/>
<reference evidence="7 8" key="1">
    <citation type="journal article" date="2016" name="Nat. Commun.">
        <title>Thousands of microbial genomes shed light on interconnected biogeochemical processes in an aquifer system.</title>
        <authorList>
            <person name="Anantharaman K."/>
            <person name="Brown C.T."/>
            <person name="Hug L.A."/>
            <person name="Sharon I."/>
            <person name="Castelle C.J."/>
            <person name="Probst A.J."/>
            <person name="Thomas B.C."/>
            <person name="Singh A."/>
            <person name="Wilkins M.J."/>
            <person name="Karaoz U."/>
            <person name="Brodie E.L."/>
            <person name="Williams K.H."/>
            <person name="Hubbard S.S."/>
            <person name="Banfield J.F."/>
        </authorList>
    </citation>
    <scope>NUCLEOTIDE SEQUENCE [LARGE SCALE GENOMIC DNA]</scope>
</reference>
<dbReference type="EMBL" id="MHKZ01000001">
    <property type="protein sequence ID" value="OGZ01270.1"/>
    <property type="molecule type" value="Genomic_DNA"/>
</dbReference>
<dbReference type="GO" id="GO:0016020">
    <property type="term" value="C:membrane"/>
    <property type="evidence" value="ECO:0007669"/>
    <property type="project" value="UniProtKB-SubCell"/>
</dbReference>
<name>A0A1G2CKL2_9BACT</name>
<dbReference type="PRINTS" id="PR00885">
    <property type="entry name" value="BCTERIALGSPH"/>
</dbReference>
<dbReference type="SUPFAM" id="SSF54523">
    <property type="entry name" value="Pili subunits"/>
    <property type="match status" value="1"/>
</dbReference>
<dbReference type="InterPro" id="IPR002416">
    <property type="entry name" value="T2SS_protein-GspH"/>
</dbReference>
<dbReference type="Pfam" id="PF07963">
    <property type="entry name" value="N_methyl"/>
    <property type="match status" value="1"/>
</dbReference>
<dbReference type="Gene3D" id="3.30.700.10">
    <property type="entry name" value="Glycoprotein, Type 4 Pilin"/>
    <property type="match status" value="1"/>
</dbReference>
<comment type="caution">
    <text evidence="7">The sequence shown here is derived from an EMBL/GenBank/DDBJ whole genome shotgun (WGS) entry which is preliminary data.</text>
</comment>
<dbReference type="InterPro" id="IPR012902">
    <property type="entry name" value="N_methyl_site"/>
</dbReference>
<dbReference type="AlphaFoldDB" id="A0A1G2CKL2"/>
<dbReference type="GO" id="GO:0015627">
    <property type="term" value="C:type II protein secretion system complex"/>
    <property type="evidence" value="ECO:0007669"/>
    <property type="project" value="InterPro"/>
</dbReference>
<comment type="subcellular location">
    <subcellularLocation>
        <location evidence="1">Membrane</location>
        <topology evidence="1">Single-pass membrane protein</topology>
    </subcellularLocation>
</comment>
<feature type="transmembrane region" description="Helical" evidence="6">
    <location>
        <begin position="31"/>
        <end position="52"/>
    </location>
</feature>
<dbReference type="Gene3D" id="2.60.120.200">
    <property type="match status" value="1"/>
</dbReference>
<gene>
    <name evidence="7" type="ORF">A3B13_03195</name>
</gene>
<evidence type="ECO:0000256" key="2">
    <source>
        <dbReference type="ARBA" id="ARBA00022481"/>
    </source>
</evidence>
<sequence>MTANNHNPRGRFTLSLSLSNLLSRDRRSFTLIELLVVVAILSILAVAVILTINPSEFLKQARDSTRLSDMANINSSLNLFVVDSPDASLGTASTTYISVPDPTATSTAGTQCQGLGLSELPSGWTYHCAATSTYRNTDGTGWVPVNFQSMSFGSTLGTLPIDPINTTTSGNYYTYTPGGSWQLTATPESNKVRTTQADQTTGAITKGTDLTLSPLFNPSGLVGYWKFDEGSGASSADNSGGNNTVTVNSATWTSGKFGSYAFYIQPSKSLTYSSTSSIPTTNLTVSAWVKVTGHYNWKRYLNEGWGASNFGSWLLYSNASGIAEFGIIDSAGSQHNAIGCSTTFTAGVWHLIIGTYDGANPKVYLDGQYCGQATSVSQALYTNSKMDSTESTGGTGYSIDEVRIYNRALSAAEIYALYGATR</sequence>
<keyword evidence="4 6" id="KW-1133">Transmembrane helix</keyword>
<dbReference type="GO" id="GO:0015628">
    <property type="term" value="P:protein secretion by the type II secretion system"/>
    <property type="evidence" value="ECO:0007669"/>
    <property type="project" value="InterPro"/>
</dbReference>
<dbReference type="InterPro" id="IPR045584">
    <property type="entry name" value="Pilin-like"/>
</dbReference>
<organism evidence="7 8">
    <name type="scientific">Candidatus Liptonbacteria bacterium RIFCSPLOWO2_01_FULL_45_15</name>
    <dbReference type="NCBI Taxonomy" id="1798649"/>
    <lineage>
        <taxon>Bacteria</taxon>
        <taxon>Candidatus Liptoniibacteriota</taxon>
    </lineage>
</organism>
<evidence type="ECO:0000256" key="3">
    <source>
        <dbReference type="ARBA" id="ARBA00022692"/>
    </source>
</evidence>
<proteinExistence type="predicted"/>